<organism evidence="1">
    <name type="scientific">Christensenella massiliensis</name>
    <dbReference type="NCBI Taxonomy" id="1805714"/>
    <lineage>
        <taxon>Bacteria</taxon>
        <taxon>Bacillati</taxon>
        <taxon>Bacillota</taxon>
        <taxon>Clostridia</taxon>
        <taxon>Christensenellales</taxon>
        <taxon>Christensenellaceae</taxon>
        <taxon>Christensenella</taxon>
    </lineage>
</organism>
<dbReference type="InterPro" id="IPR003772">
    <property type="entry name" value="YceD"/>
</dbReference>
<dbReference type="RefSeq" id="WP_079547590.1">
    <property type="nucleotide sequence ID" value="NZ_CP117826.1"/>
</dbReference>
<accession>A0AAU8A8T5</accession>
<proteinExistence type="predicted"/>
<sequence>MIELDIREALKNEGVAYTFHYEGIPDLGEDISFAKPLILEAEYSVLKRKVSVRGTFETVLHTVCDRCLDEMETEVSCYFDETFSPDGTQEEEEYAYRDDALSLDKLVYDAIILNLPPQLLCSEECKGLCPQCGQNLNRKKCNCKQEDTDETNPFAKLKGLF</sequence>
<dbReference type="EMBL" id="CP117826">
    <property type="protein sequence ID" value="XCC62613.1"/>
    <property type="molecule type" value="Genomic_DNA"/>
</dbReference>
<evidence type="ECO:0000313" key="1">
    <source>
        <dbReference type="EMBL" id="XCC62613.1"/>
    </source>
</evidence>
<name>A0AAU8A8T5_9FIRM</name>
<protein>
    <submittedName>
        <fullName evidence="1">DUF177 domain-containing protein</fullName>
    </submittedName>
</protein>
<dbReference type="Pfam" id="PF02620">
    <property type="entry name" value="YceD"/>
    <property type="match status" value="1"/>
</dbReference>
<dbReference type="AlphaFoldDB" id="A0AAU8A8T5"/>
<dbReference type="PANTHER" id="PTHR34374:SF1">
    <property type="entry name" value="LARGE RIBOSOMAL RNA SUBUNIT ACCUMULATION PROTEIN YCED HOMOLOG 1, CHLOROPLASTIC"/>
    <property type="match status" value="1"/>
</dbReference>
<reference evidence="1" key="1">
    <citation type="submission" date="2023-02" db="EMBL/GenBank/DDBJ databases">
        <title>Gut commensal Christensenella minuta modulates host metabolism via a new class of secondary bile acids.</title>
        <authorList>
            <person name="Liu C."/>
        </authorList>
    </citation>
    <scope>NUCLEOTIDE SEQUENCE</scope>
    <source>
        <strain evidence="1">CA70</strain>
    </source>
</reference>
<gene>
    <name evidence="1" type="ORF">PUP29_01415</name>
</gene>
<dbReference type="PANTHER" id="PTHR34374">
    <property type="entry name" value="LARGE RIBOSOMAL RNA SUBUNIT ACCUMULATION PROTEIN YCED HOMOLOG 1, CHLOROPLASTIC"/>
    <property type="match status" value="1"/>
</dbReference>